<organism evidence="2 3">
    <name type="scientific">Glutinoglossum americanum</name>
    <dbReference type="NCBI Taxonomy" id="1670608"/>
    <lineage>
        <taxon>Eukaryota</taxon>
        <taxon>Fungi</taxon>
        <taxon>Dikarya</taxon>
        <taxon>Ascomycota</taxon>
        <taxon>Pezizomycotina</taxon>
        <taxon>Geoglossomycetes</taxon>
        <taxon>Geoglossales</taxon>
        <taxon>Geoglossaceae</taxon>
        <taxon>Glutinoglossum</taxon>
    </lineage>
</organism>
<feature type="non-terminal residue" evidence="2">
    <location>
        <position position="266"/>
    </location>
</feature>
<gene>
    <name evidence="2" type="ORF">FGG08_006463</name>
</gene>
<dbReference type="Proteomes" id="UP000698800">
    <property type="component" value="Unassembled WGS sequence"/>
</dbReference>
<name>A0A9P8L1V5_9PEZI</name>
<keyword evidence="3" id="KW-1185">Reference proteome</keyword>
<sequence>MEVIGPVAATAGAAVKLLEFSYRVQNTSHQAQDYLNLAALVQCDLNEAIRLRNDYSSSLDAPALSRVDTVIHSTKDALTAVAALVEDARVEMKEKGRVGMGNKLAWALRDSHEMGTKQVYLQGCQQSLLSVIAELKGWEGRERERGVGTTNAAAPPAYDEEERGRWMAALTSKHSVVRRHRGATTPAREQQQFPPTFPPTPPSSYHSQTPTSDPQSRTPPSSYFPAQPFPPPPDRYRQPPSPTSSYYSTRSHLQPPSPSIPEGHPY</sequence>
<evidence type="ECO:0000256" key="1">
    <source>
        <dbReference type="SAM" id="MobiDB-lite"/>
    </source>
</evidence>
<protein>
    <submittedName>
        <fullName evidence="2">Uncharacterized protein</fullName>
    </submittedName>
</protein>
<evidence type="ECO:0000313" key="2">
    <source>
        <dbReference type="EMBL" id="KAH0536668.1"/>
    </source>
</evidence>
<comment type="caution">
    <text evidence="2">The sequence shown here is derived from an EMBL/GenBank/DDBJ whole genome shotgun (WGS) entry which is preliminary data.</text>
</comment>
<dbReference type="EMBL" id="JAGHQL010000187">
    <property type="protein sequence ID" value="KAH0536668.1"/>
    <property type="molecule type" value="Genomic_DNA"/>
</dbReference>
<proteinExistence type="predicted"/>
<reference evidence="2" key="1">
    <citation type="submission" date="2021-03" db="EMBL/GenBank/DDBJ databases">
        <title>Comparative genomics and phylogenomic investigation of the class Geoglossomycetes provide insights into ecological specialization and systematics.</title>
        <authorList>
            <person name="Melie T."/>
            <person name="Pirro S."/>
            <person name="Miller A.N."/>
            <person name="Quandt A."/>
        </authorList>
    </citation>
    <scope>NUCLEOTIDE SEQUENCE</scope>
    <source>
        <strain evidence="2">GBOQ0MN5Z8</strain>
    </source>
</reference>
<accession>A0A9P8L1V5</accession>
<dbReference type="OrthoDB" id="4188294at2759"/>
<feature type="compositionally biased region" description="Polar residues" evidence="1">
    <location>
        <begin position="203"/>
        <end position="218"/>
    </location>
</feature>
<feature type="region of interest" description="Disordered" evidence="1">
    <location>
        <begin position="172"/>
        <end position="266"/>
    </location>
</feature>
<evidence type="ECO:0000313" key="3">
    <source>
        <dbReference type="Proteomes" id="UP000698800"/>
    </source>
</evidence>
<dbReference type="AlphaFoldDB" id="A0A9P8L1V5"/>